<dbReference type="PIRSF" id="PIRSF000103">
    <property type="entry name" value="HIBADH"/>
    <property type="match status" value="1"/>
</dbReference>
<dbReference type="InterPro" id="IPR006115">
    <property type="entry name" value="6PGDH_NADP-bd"/>
</dbReference>
<dbReference type="GO" id="GO:0016491">
    <property type="term" value="F:oxidoreductase activity"/>
    <property type="evidence" value="ECO:0007669"/>
    <property type="project" value="UniProtKB-KW"/>
</dbReference>
<keyword evidence="6" id="KW-1185">Reference proteome</keyword>
<comment type="similarity">
    <text evidence="1">Belongs to the HIBADH-related family.</text>
</comment>
<sequence length="290" mass="30493">MPDTTQTSVTVLGLGPMGAAMAAALLKGDRPTTVWNRTQSKADELVAAGATRAATVAEAVRAGDIVFVVLSDHASVTQTLEPVAAELRGRQVVNLTSTTPDESRALAAWAADNGIAYLDGGIMAVPAMIGQPGSTILYSGVTAVFEDNRETLELFGAADYFGTDAGLAAMYDFALLTNMYGMFAGFFQGAAMLRTAGVPITEFAERAVAWVTAMAQLIPGYAATIDSGDYESQIFQPIEFHKPAVDAIVRAGRDAGVRVDIIGQVQNLIDRQIADGDGRKAFEHTIEALA</sequence>
<dbReference type="InterPro" id="IPR015815">
    <property type="entry name" value="HIBADH-related"/>
</dbReference>
<dbReference type="InterPro" id="IPR036291">
    <property type="entry name" value="NAD(P)-bd_dom_sf"/>
</dbReference>
<dbReference type="Gene3D" id="1.10.1040.10">
    <property type="entry name" value="N-(1-d-carboxylethyl)-l-norvaline Dehydrogenase, domain 2"/>
    <property type="match status" value="1"/>
</dbReference>
<dbReference type="InterPro" id="IPR013328">
    <property type="entry name" value="6PGD_dom2"/>
</dbReference>
<dbReference type="Pfam" id="PF03446">
    <property type="entry name" value="NAD_binding_2"/>
    <property type="match status" value="1"/>
</dbReference>
<evidence type="ECO:0000313" key="5">
    <source>
        <dbReference type="EMBL" id="QIS12381.1"/>
    </source>
</evidence>
<evidence type="ECO:0000259" key="3">
    <source>
        <dbReference type="Pfam" id="PF03446"/>
    </source>
</evidence>
<dbReference type="GO" id="GO:0050661">
    <property type="term" value="F:NADP binding"/>
    <property type="evidence" value="ECO:0007669"/>
    <property type="project" value="InterPro"/>
</dbReference>
<evidence type="ECO:0000313" key="6">
    <source>
        <dbReference type="Proteomes" id="UP000503540"/>
    </source>
</evidence>
<accession>A0A6G9YGN4</accession>
<dbReference type="RefSeq" id="WP_167475072.1">
    <property type="nucleotide sequence ID" value="NZ_CP046172.1"/>
</dbReference>
<dbReference type="Pfam" id="PF21761">
    <property type="entry name" value="RedAm-like_C"/>
    <property type="match status" value="1"/>
</dbReference>
<dbReference type="EMBL" id="CP046172">
    <property type="protein sequence ID" value="QIS12381.1"/>
    <property type="molecule type" value="Genomic_DNA"/>
</dbReference>
<feature type="domain" description="NADPH-dependent reductive aminase-like C-terminal" evidence="4">
    <location>
        <begin position="164"/>
        <end position="289"/>
    </location>
</feature>
<dbReference type="SUPFAM" id="SSF51735">
    <property type="entry name" value="NAD(P)-binding Rossmann-fold domains"/>
    <property type="match status" value="1"/>
</dbReference>
<evidence type="ECO:0000259" key="4">
    <source>
        <dbReference type="Pfam" id="PF21761"/>
    </source>
</evidence>
<dbReference type="PANTHER" id="PTHR43580">
    <property type="entry name" value="OXIDOREDUCTASE GLYR1-RELATED"/>
    <property type="match status" value="1"/>
</dbReference>
<gene>
    <name evidence="5" type="ORF">F5544_22595</name>
</gene>
<proteinExistence type="inferred from homology"/>
<protein>
    <submittedName>
        <fullName evidence="5">NAD(P)-dependent oxidoreductase</fullName>
    </submittedName>
</protein>
<dbReference type="KEGG" id="nah:F5544_22595"/>
<dbReference type="AlphaFoldDB" id="A0A6G9YGN4"/>
<keyword evidence="2" id="KW-0560">Oxidoreductase</keyword>
<dbReference type="InterPro" id="IPR048666">
    <property type="entry name" value="RedAm-like_C"/>
</dbReference>
<feature type="domain" description="6-phosphogluconate dehydrogenase NADP-binding" evidence="3">
    <location>
        <begin position="9"/>
        <end position="157"/>
    </location>
</feature>
<dbReference type="Gene3D" id="3.40.50.720">
    <property type="entry name" value="NAD(P)-binding Rossmann-like Domain"/>
    <property type="match status" value="1"/>
</dbReference>
<name>A0A6G9YGN4_9NOCA</name>
<dbReference type="PANTHER" id="PTHR43580:SF2">
    <property type="entry name" value="CYTOKINE-LIKE NUCLEAR FACTOR N-PAC"/>
    <property type="match status" value="1"/>
</dbReference>
<evidence type="ECO:0000256" key="1">
    <source>
        <dbReference type="ARBA" id="ARBA00009080"/>
    </source>
</evidence>
<dbReference type="Proteomes" id="UP000503540">
    <property type="component" value="Chromosome"/>
</dbReference>
<dbReference type="InterPro" id="IPR051265">
    <property type="entry name" value="HIBADH-related_NP60_sf"/>
</dbReference>
<evidence type="ECO:0000256" key="2">
    <source>
        <dbReference type="ARBA" id="ARBA00023002"/>
    </source>
</evidence>
<reference evidence="5 6" key="1">
    <citation type="journal article" date="2019" name="ACS Chem. Biol.">
        <title>Identification and Mobilization of a Cryptic Antibiotic Biosynthesis Gene Locus from a Human-Pathogenic Nocardia Isolate.</title>
        <authorList>
            <person name="Herisse M."/>
            <person name="Ishida K."/>
            <person name="Porter J.L."/>
            <person name="Howden B."/>
            <person name="Hertweck C."/>
            <person name="Stinear T.P."/>
            <person name="Pidot S.J."/>
        </authorList>
    </citation>
    <scope>NUCLEOTIDE SEQUENCE [LARGE SCALE GENOMIC DNA]</scope>
    <source>
        <strain evidence="5 6">AUSMDU00012717</strain>
    </source>
</reference>
<organism evidence="5 6">
    <name type="scientific">Nocardia arthritidis</name>
    <dbReference type="NCBI Taxonomy" id="228602"/>
    <lineage>
        <taxon>Bacteria</taxon>
        <taxon>Bacillati</taxon>
        <taxon>Actinomycetota</taxon>
        <taxon>Actinomycetes</taxon>
        <taxon>Mycobacteriales</taxon>
        <taxon>Nocardiaceae</taxon>
        <taxon>Nocardia</taxon>
    </lineage>
</organism>